<dbReference type="GO" id="GO:0004722">
    <property type="term" value="F:protein serine/threonine phosphatase activity"/>
    <property type="evidence" value="ECO:0007669"/>
    <property type="project" value="UniProtKB-UniRule"/>
</dbReference>
<gene>
    <name evidence="11" type="ORF">RMAR1173_LOCUS21416</name>
</gene>
<evidence type="ECO:0000313" key="11">
    <source>
        <dbReference type="EMBL" id="CAD9710423.1"/>
    </source>
</evidence>
<evidence type="ECO:0000256" key="6">
    <source>
        <dbReference type="ARBA" id="ARBA00023242"/>
    </source>
</evidence>
<dbReference type="Gene3D" id="3.40.50.2300">
    <property type="match status" value="2"/>
</dbReference>
<evidence type="ECO:0000256" key="4">
    <source>
        <dbReference type="ARBA" id="ARBA00022801"/>
    </source>
</evidence>
<evidence type="ECO:0000256" key="5">
    <source>
        <dbReference type="ARBA" id="ARBA00022912"/>
    </source>
</evidence>
<dbReference type="EC" id="3.1.3.16" evidence="9"/>
<comment type="catalytic activity">
    <reaction evidence="7 9">
        <text>O-phospho-L-seryl-[protein] + H2O = L-seryl-[protein] + phosphate</text>
        <dbReference type="Rhea" id="RHEA:20629"/>
        <dbReference type="Rhea" id="RHEA-COMP:9863"/>
        <dbReference type="Rhea" id="RHEA-COMP:11604"/>
        <dbReference type="ChEBI" id="CHEBI:15377"/>
        <dbReference type="ChEBI" id="CHEBI:29999"/>
        <dbReference type="ChEBI" id="CHEBI:43474"/>
        <dbReference type="ChEBI" id="CHEBI:83421"/>
        <dbReference type="EC" id="3.1.3.16"/>
    </reaction>
</comment>
<feature type="region of interest" description="Disordered" evidence="10">
    <location>
        <begin position="1"/>
        <end position="55"/>
    </location>
</feature>
<keyword evidence="5 9" id="KW-0904">Protein phosphatase</keyword>
<dbReference type="Pfam" id="PF04722">
    <property type="entry name" value="Ssu72"/>
    <property type="match status" value="1"/>
</dbReference>
<comment type="subcellular location">
    <subcellularLocation>
        <location evidence="1 9">Nucleus</location>
    </subcellularLocation>
</comment>
<evidence type="ECO:0000256" key="9">
    <source>
        <dbReference type="RuleBase" id="RU369031"/>
    </source>
</evidence>
<evidence type="ECO:0000256" key="2">
    <source>
        <dbReference type="ARBA" id="ARBA00008978"/>
    </source>
</evidence>
<keyword evidence="3 9" id="KW-0507">mRNA processing</keyword>
<dbReference type="AlphaFoldDB" id="A0A7S2SW34"/>
<dbReference type="GO" id="GO:0005634">
    <property type="term" value="C:nucleus"/>
    <property type="evidence" value="ECO:0007669"/>
    <property type="project" value="UniProtKB-SubCell"/>
</dbReference>
<dbReference type="GO" id="GO:0006397">
    <property type="term" value="P:mRNA processing"/>
    <property type="evidence" value="ECO:0007669"/>
    <property type="project" value="UniProtKB-KW"/>
</dbReference>
<keyword evidence="6 9" id="KW-0539">Nucleus</keyword>
<comment type="catalytic activity">
    <reaction evidence="8 9">
        <text>O-phospho-L-threonyl-[protein] + H2O = L-threonyl-[protein] + phosphate</text>
        <dbReference type="Rhea" id="RHEA:47004"/>
        <dbReference type="Rhea" id="RHEA-COMP:11060"/>
        <dbReference type="Rhea" id="RHEA-COMP:11605"/>
        <dbReference type="ChEBI" id="CHEBI:15377"/>
        <dbReference type="ChEBI" id="CHEBI:30013"/>
        <dbReference type="ChEBI" id="CHEBI:43474"/>
        <dbReference type="ChEBI" id="CHEBI:61977"/>
        <dbReference type="EC" id="3.1.3.16"/>
    </reaction>
</comment>
<dbReference type="EMBL" id="HBHJ01032297">
    <property type="protein sequence ID" value="CAD9710423.1"/>
    <property type="molecule type" value="Transcribed_RNA"/>
</dbReference>
<dbReference type="InterPro" id="IPR006811">
    <property type="entry name" value="RNA_pol_II_suA"/>
</dbReference>
<proteinExistence type="inferred from homology"/>
<comment type="function">
    <text evidence="9">Protein phosphatase that catalyzes the dephosphorylation of the C-terminal domain of RNA polymerase II. Plays a role in RNA processing and termination.</text>
</comment>
<evidence type="ECO:0000256" key="10">
    <source>
        <dbReference type="SAM" id="MobiDB-lite"/>
    </source>
</evidence>
<evidence type="ECO:0000256" key="8">
    <source>
        <dbReference type="ARBA" id="ARBA00048336"/>
    </source>
</evidence>
<dbReference type="PANTHER" id="PTHR20383">
    <property type="entry name" value="RNA POLYMERASE II SUBUNIT A C-TERMINAL DOMAIN PHOSPHATASE"/>
    <property type="match status" value="1"/>
</dbReference>
<reference evidence="11" key="1">
    <citation type="submission" date="2021-01" db="EMBL/GenBank/DDBJ databases">
        <authorList>
            <person name="Corre E."/>
            <person name="Pelletier E."/>
            <person name="Niang G."/>
            <person name="Scheremetjew M."/>
            <person name="Finn R."/>
            <person name="Kale V."/>
            <person name="Holt S."/>
            <person name="Cochrane G."/>
            <person name="Meng A."/>
            <person name="Brown T."/>
            <person name="Cohen L."/>
        </authorList>
    </citation>
    <scope>NUCLEOTIDE SEQUENCE</scope>
    <source>
        <strain evidence="11">CCMP1243</strain>
    </source>
</reference>
<name>A0A7S2SW34_9STRA</name>
<evidence type="ECO:0000256" key="3">
    <source>
        <dbReference type="ARBA" id="ARBA00022664"/>
    </source>
</evidence>
<protein>
    <recommendedName>
        <fullName evidence="9">RNA polymerase II subunit A C-terminal domain phosphatase SSU72</fullName>
        <shortName evidence="9">CTD phosphatase SSU72</shortName>
        <ecNumber evidence="9">3.1.3.16</ecNumber>
    </recommendedName>
</protein>
<comment type="similarity">
    <text evidence="2 9">Belongs to the SSU72 phosphatase family.</text>
</comment>
<accession>A0A7S2SW34</accession>
<keyword evidence="4 9" id="KW-0378">Hydrolase</keyword>
<sequence>MSRASEELGAAQQEPPSKRARRGQSSRAVPGRDGVPETSPSVNLTQPLPGHNEGNSRYRYAMVCSSNINRSLEAHVVLKNSDFHVSSFGCGSQVRLPGPRGARCFDFGTPYASIVETLEQESHSFYSRIGVLNLAKRAAATKPAPERWQDLPTARLGQTNVIICFETRLYEIVVNDVLQRTPEDFSPVHIICMDTKDTTRDAVQQGKDVLGLCRQIEEVDLTQEMPVESMASANKGKIQYLMTHV</sequence>
<organism evidence="11">
    <name type="scientific">Rhizochromulina marina</name>
    <dbReference type="NCBI Taxonomy" id="1034831"/>
    <lineage>
        <taxon>Eukaryota</taxon>
        <taxon>Sar</taxon>
        <taxon>Stramenopiles</taxon>
        <taxon>Ochrophyta</taxon>
        <taxon>Dictyochophyceae</taxon>
        <taxon>Rhizochromulinales</taxon>
        <taxon>Rhizochromulina</taxon>
    </lineage>
</organism>
<evidence type="ECO:0000256" key="1">
    <source>
        <dbReference type="ARBA" id="ARBA00004123"/>
    </source>
</evidence>
<evidence type="ECO:0000256" key="7">
    <source>
        <dbReference type="ARBA" id="ARBA00047761"/>
    </source>
</evidence>